<organism evidence="2 3">
    <name type="scientific">Symbiodinium microadriaticum</name>
    <name type="common">Dinoflagellate</name>
    <name type="synonym">Zooxanthella microadriatica</name>
    <dbReference type="NCBI Taxonomy" id="2951"/>
    <lineage>
        <taxon>Eukaryota</taxon>
        <taxon>Sar</taxon>
        <taxon>Alveolata</taxon>
        <taxon>Dinophyceae</taxon>
        <taxon>Suessiales</taxon>
        <taxon>Symbiodiniaceae</taxon>
        <taxon>Symbiodinium</taxon>
    </lineage>
</organism>
<accession>A0A1Q9CXZ5</accession>
<feature type="region of interest" description="Disordered" evidence="1">
    <location>
        <begin position="23"/>
        <end position="46"/>
    </location>
</feature>
<dbReference type="AlphaFoldDB" id="A0A1Q9CXZ5"/>
<dbReference type="OrthoDB" id="418781at2759"/>
<comment type="caution">
    <text evidence="2">The sequence shown here is derived from an EMBL/GenBank/DDBJ whole genome shotgun (WGS) entry which is preliminary data.</text>
</comment>
<sequence>MTAFETRKGLVLLYEPEPLDERIGKEVQEDAEGRLKDTETRGTHSRTRVRAHKAYQRRHQECNEEGRRADQLVRIIDKYLPKQAEETRIYVGRFPNHVRKLLYKARRIRNKMRKRRGGEEAESNTTVNLEVTVKRGFDPNSDLVGGHAALDAGSRSRKKLDGYF</sequence>
<name>A0A1Q9CXZ5_SYMMI</name>
<evidence type="ECO:0000313" key="3">
    <source>
        <dbReference type="Proteomes" id="UP000186817"/>
    </source>
</evidence>
<feature type="compositionally biased region" description="Basic and acidic residues" evidence="1">
    <location>
        <begin position="23"/>
        <end position="42"/>
    </location>
</feature>
<dbReference type="Proteomes" id="UP000186817">
    <property type="component" value="Unassembled WGS sequence"/>
</dbReference>
<evidence type="ECO:0000256" key="1">
    <source>
        <dbReference type="SAM" id="MobiDB-lite"/>
    </source>
</evidence>
<dbReference type="EMBL" id="LSRX01000843">
    <property type="protein sequence ID" value="OLP87765.1"/>
    <property type="molecule type" value="Genomic_DNA"/>
</dbReference>
<gene>
    <name evidence="2" type="ORF">AK812_SmicGene30985</name>
</gene>
<reference evidence="2 3" key="1">
    <citation type="submission" date="2016-02" db="EMBL/GenBank/DDBJ databases">
        <title>Genome analysis of coral dinoflagellate symbionts highlights evolutionary adaptations to a symbiotic lifestyle.</title>
        <authorList>
            <person name="Aranda M."/>
            <person name="Li Y."/>
            <person name="Liew Y.J."/>
            <person name="Baumgarten S."/>
            <person name="Simakov O."/>
            <person name="Wilson M."/>
            <person name="Piel J."/>
            <person name="Ashoor H."/>
            <person name="Bougouffa S."/>
            <person name="Bajic V.B."/>
            <person name="Ryu T."/>
            <person name="Ravasi T."/>
            <person name="Bayer T."/>
            <person name="Micklem G."/>
            <person name="Kim H."/>
            <person name="Bhak J."/>
            <person name="Lajeunesse T.C."/>
            <person name="Voolstra C.R."/>
        </authorList>
    </citation>
    <scope>NUCLEOTIDE SEQUENCE [LARGE SCALE GENOMIC DNA]</scope>
    <source>
        <strain evidence="2 3">CCMP2467</strain>
    </source>
</reference>
<proteinExistence type="predicted"/>
<evidence type="ECO:0000313" key="2">
    <source>
        <dbReference type="EMBL" id="OLP87765.1"/>
    </source>
</evidence>
<protein>
    <submittedName>
        <fullName evidence="2">Uncharacterized protein</fullName>
    </submittedName>
</protein>
<keyword evidence="3" id="KW-1185">Reference proteome</keyword>